<dbReference type="NCBIfam" id="TIGR03025">
    <property type="entry name" value="EPS_sugtrans"/>
    <property type="match status" value="1"/>
</dbReference>
<evidence type="ECO:0000256" key="4">
    <source>
        <dbReference type="ARBA" id="ARBA00022692"/>
    </source>
</evidence>
<dbReference type="PANTHER" id="PTHR30576:SF0">
    <property type="entry name" value="UNDECAPRENYL-PHOSPHATE N-ACETYLGALACTOSAMINYL 1-PHOSPHATE TRANSFERASE-RELATED"/>
    <property type="match status" value="1"/>
</dbReference>
<feature type="domain" description="Bacterial sugar transferase" evidence="8">
    <location>
        <begin position="243"/>
        <end position="429"/>
    </location>
</feature>
<keyword evidence="10" id="KW-1185">Reference proteome</keyword>
<keyword evidence="6 7" id="KW-0472">Membrane</keyword>
<accession>A0A8J7J1U7</accession>
<evidence type="ECO:0000256" key="6">
    <source>
        <dbReference type="ARBA" id="ARBA00023136"/>
    </source>
</evidence>
<comment type="caution">
    <text evidence="9">The sequence shown here is derived from an EMBL/GenBank/DDBJ whole genome shotgun (WGS) entry which is preliminary data.</text>
</comment>
<dbReference type="EMBL" id="JAELVQ010000009">
    <property type="protein sequence ID" value="MBJ6368167.1"/>
    <property type="molecule type" value="Genomic_DNA"/>
</dbReference>
<comment type="subcellular location">
    <subcellularLocation>
        <location evidence="1">Membrane</location>
        <topology evidence="1">Multi-pass membrane protein</topology>
    </subcellularLocation>
</comment>
<evidence type="ECO:0000256" key="7">
    <source>
        <dbReference type="SAM" id="Phobius"/>
    </source>
</evidence>
<dbReference type="Gene3D" id="3.40.50.720">
    <property type="entry name" value="NAD(P)-binding Rossmann-like Domain"/>
    <property type="match status" value="1"/>
</dbReference>
<dbReference type="InterPro" id="IPR003362">
    <property type="entry name" value="Bact_transf"/>
</dbReference>
<keyword evidence="3" id="KW-0808">Transferase</keyword>
<keyword evidence="5 7" id="KW-1133">Transmembrane helix</keyword>
<feature type="transmembrane region" description="Helical" evidence="7">
    <location>
        <begin position="248"/>
        <end position="270"/>
    </location>
</feature>
<dbReference type="Pfam" id="PF02397">
    <property type="entry name" value="Bac_transf"/>
    <property type="match status" value="1"/>
</dbReference>
<name>A0A8J7J1U7_9FLAO</name>
<keyword evidence="4 7" id="KW-0812">Transmembrane</keyword>
<dbReference type="InterPro" id="IPR017475">
    <property type="entry name" value="EPS_sugar_tfrase"/>
</dbReference>
<evidence type="ECO:0000313" key="10">
    <source>
        <dbReference type="Proteomes" id="UP000610931"/>
    </source>
</evidence>
<evidence type="ECO:0000256" key="5">
    <source>
        <dbReference type="ARBA" id="ARBA00022989"/>
    </source>
</evidence>
<organism evidence="9 10">
    <name type="scientific">Snuella sedimenti</name>
    <dbReference type="NCBI Taxonomy" id="2798802"/>
    <lineage>
        <taxon>Bacteria</taxon>
        <taxon>Pseudomonadati</taxon>
        <taxon>Bacteroidota</taxon>
        <taxon>Flavobacteriia</taxon>
        <taxon>Flavobacteriales</taxon>
        <taxon>Flavobacteriaceae</taxon>
        <taxon>Snuella</taxon>
    </lineage>
</organism>
<feature type="transmembrane region" description="Helical" evidence="7">
    <location>
        <begin position="23"/>
        <end position="44"/>
    </location>
</feature>
<dbReference type="GO" id="GO:0016780">
    <property type="term" value="F:phosphotransferase activity, for other substituted phosphate groups"/>
    <property type="evidence" value="ECO:0007669"/>
    <property type="project" value="TreeGrafter"/>
</dbReference>
<feature type="transmembrane region" description="Helical" evidence="7">
    <location>
        <begin position="56"/>
        <end position="78"/>
    </location>
</feature>
<sequence>MLIVFDLSVINGFAYWGFANIEYVLVFHGVISFSWLLSAVFFKYYEVYRFTSELRIVSLLIKQFFFLTLVLFAFWGFYSVDVISKAQTFQYVYLTLFSITLGKFVVYYALKKYRAYYKGNNRNVLIVGNSLVAEQLKTFFEERRDLGYILKGFVSPDLQATNKNIEAIKNGGFDEIYCAIDDLSEDQVRQYIKVANERNMTLKFISNTNSLVSKKMHIDYYDYLPVLSFQRGVINIELNKVIKRLFDIVFSLIVIVCVLSWLVPLLGILIKLESKGPVFFKHQRNGVNYKEFTCYKFRSLKIIEDTNVKHVREQDPRLTRLGKFIRRISIDELPQFFNVLIGDMSVVGPRPHMPVFNDEYAKVIDAYDFMFRHTVKPGITGLAQVSGCRGEIENDKDIINRVKYDIFYIENWSLLLDIKIIVQTFLNAIKGEEKAY</sequence>
<reference evidence="9" key="1">
    <citation type="submission" date="2020-12" db="EMBL/GenBank/DDBJ databases">
        <title>Snuella sp. nov., isolated from sediment in Incheon.</title>
        <authorList>
            <person name="Kim W."/>
        </authorList>
    </citation>
    <scope>NUCLEOTIDE SEQUENCE</scope>
    <source>
        <strain evidence="9">CAU 1569</strain>
    </source>
</reference>
<evidence type="ECO:0000256" key="3">
    <source>
        <dbReference type="ARBA" id="ARBA00022679"/>
    </source>
</evidence>
<proteinExistence type="inferred from homology"/>
<evidence type="ECO:0000313" key="9">
    <source>
        <dbReference type="EMBL" id="MBJ6368167.1"/>
    </source>
</evidence>
<feature type="transmembrane region" description="Helical" evidence="7">
    <location>
        <begin position="90"/>
        <end position="110"/>
    </location>
</feature>
<gene>
    <name evidence="9" type="ORF">JF259_08705</name>
</gene>
<dbReference type="GO" id="GO:0016020">
    <property type="term" value="C:membrane"/>
    <property type="evidence" value="ECO:0007669"/>
    <property type="project" value="UniProtKB-SubCell"/>
</dbReference>
<evidence type="ECO:0000256" key="2">
    <source>
        <dbReference type="ARBA" id="ARBA00006464"/>
    </source>
</evidence>
<evidence type="ECO:0000256" key="1">
    <source>
        <dbReference type="ARBA" id="ARBA00004141"/>
    </source>
</evidence>
<protein>
    <submittedName>
        <fullName evidence="9">Exopolysaccharide biosynthesis polyprenyl glycosylphosphotransferase</fullName>
    </submittedName>
</protein>
<evidence type="ECO:0000259" key="8">
    <source>
        <dbReference type="Pfam" id="PF02397"/>
    </source>
</evidence>
<dbReference type="PANTHER" id="PTHR30576">
    <property type="entry name" value="COLANIC BIOSYNTHESIS UDP-GLUCOSE LIPID CARRIER TRANSFERASE"/>
    <property type="match status" value="1"/>
</dbReference>
<dbReference type="AlphaFoldDB" id="A0A8J7J1U7"/>
<dbReference type="Proteomes" id="UP000610931">
    <property type="component" value="Unassembled WGS sequence"/>
</dbReference>
<comment type="similarity">
    <text evidence="2">Belongs to the bacterial sugar transferase family.</text>
</comment>